<organism evidence="2 3">
    <name type="scientific">Desulfopila aestuarii DSM 18488</name>
    <dbReference type="NCBI Taxonomy" id="1121416"/>
    <lineage>
        <taxon>Bacteria</taxon>
        <taxon>Pseudomonadati</taxon>
        <taxon>Thermodesulfobacteriota</taxon>
        <taxon>Desulfobulbia</taxon>
        <taxon>Desulfobulbales</taxon>
        <taxon>Desulfocapsaceae</taxon>
        <taxon>Desulfopila</taxon>
    </lineage>
</organism>
<sequence length="248" mass="28343">MNHQQSQVESQKLPNSERRIATRFWILSPVFGAITGCVFIDNTPLSGFWALGLVGIFLTISAIICGCIFTSRAKKMDHLISGAKVLAGWKMDEQMTRNYVMLQKSESSAKNNAIMLLVTFFFVVITIPFLFFLESDERLGFATIMAGLLAFVFVASRFFPWYYRMRNLQGDRRVLVGAKYAYINGYLHNWDFPLSGLKEVKTLTTPFTGLNLIYYTTDRTFKHNHELKIPAPEDVDLNQLITKLRAEN</sequence>
<dbReference type="Proteomes" id="UP000184603">
    <property type="component" value="Unassembled WGS sequence"/>
</dbReference>
<dbReference type="RefSeq" id="WP_073613436.1">
    <property type="nucleotide sequence ID" value="NZ_FRFE01000009.1"/>
</dbReference>
<gene>
    <name evidence="2" type="ORF">SAMN02745220_02130</name>
</gene>
<keyword evidence="1" id="KW-1133">Transmembrane helix</keyword>
<evidence type="ECO:0000256" key="1">
    <source>
        <dbReference type="SAM" id="Phobius"/>
    </source>
</evidence>
<dbReference type="AlphaFoldDB" id="A0A1M7Y637"/>
<evidence type="ECO:0000313" key="3">
    <source>
        <dbReference type="Proteomes" id="UP000184603"/>
    </source>
</evidence>
<feature type="transmembrane region" description="Helical" evidence="1">
    <location>
        <begin position="113"/>
        <end position="133"/>
    </location>
</feature>
<evidence type="ECO:0000313" key="2">
    <source>
        <dbReference type="EMBL" id="SHO48102.1"/>
    </source>
</evidence>
<feature type="transmembrane region" description="Helical" evidence="1">
    <location>
        <begin position="47"/>
        <end position="69"/>
    </location>
</feature>
<keyword evidence="1" id="KW-0472">Membrane</keyword>
<reference evidence="2 3" key="1">
    <citation type="submission" date="2016-12" db="EMBL/GenBank/DDBJ databases">
        <authorList>
            <person name="Song W.-J."/>
            <person name="Kurnit D.M."/>
        </authorList>
    </citation>
    <scope>NUCLEOTIDE SEQUENCE [LARGE SCALE GENOMIC DNA]</scope>
    <source>
        <strain evidence="2 3">DSM 18488</strain>
    </source>
</reference>
<accession>A0A1M7Y637</accession>
<protein>
    <submittedName>
        <fullName evidence="2">Uncharacterized protein</fullName>
    </submittedName>
</protein>
<proteinExistence type="predicted"/>
<feature type="transmembrane region" description="Helical" evidence="1">
    <location>
        <begin position="20"/>
        <end position="41"/>
    </location>
</feature>
<name>A0A1M7Y637_9BACT</name>
<dbReference type="EMBL" id="FRFE01000009">
    <property type="protein sequence ID" value="SHO48102.1"/>
    <property type="molecule type" value="Genomic_DNA"/>
</dbReference>
<keyword evidence="1" id="KW-0812">Transmembrane</keyword>
<dbReference type="OrthoDB" id="1492195at2"/>
<keyword evidence="3" id="KW-1185">Reference proteome</keyword>
<feature type="transmembrane region" description="Helical" evidence="1">
    <location>
        <begin position="139"/>
        <end position="163"/>
    </location>
</feature>